<name>A0A1B6KRB6_9HEMI</name>
<evidence type="ECO:0000313" key="4">
    <source>
        <dbReference type="EMBL" id="JAT38439.1"/>
    </source>
</evidence>
<feature type="transmembrane region" description="Helical" evidence="1">
    <location>
        <begin position="6"/>
        <end position="25"/>
    </location>
</feature>
<feature type="domain" description="Reverse transcriptase" evidence="2">
    <location>
        <begin position="48"/>
        <end position="308"/>
    </location>
</feature>
<keyword evidence="1" id="KW-1133">Transmembrane helix</keyword>
<dbReference type="EMBL" id="GEBQ01001538">
    <property type="protein sequence ID" value="JAT38439.1"/>
    <property type="molecule type" value="Transcribed_RNA"/>
</dbReference>
<keyword evidence="1" id="KW-0472">Membrane</keyword>
<dbReference type="EMBL" id="GEBQ01025999">
    <property type="protein sequence ID" value="JAT13978.1"/>
    <property type="molecule type" value="Transcribed_RNA"/>
</dbReference>
<proteinExistence type="predicted"/>
<protein>
    <recommendedName>
        <fullName evidence="2">Reverse transcriptase domain-containing protein</fullName>
    </recommendedName>
</protein>
<dbReference type="Pfam" id="PF26215">
    <property type="entry name" value="HTH_animal"/>
    <property type="match status" value="1"/>
</dbReference>
<dbReference type="PANTHER" id="PTHR21301">
    <property type="entry name" value="REVERSE TRANSCRIPTASE"/>
    <property type="match status" value="1"/>
</dbReference>
<dbReference type="InterPro" id="IPR058912">
    <property type="entry name" value="HTH_animal"/>
</dbReference>
<dbReference type="InterPro" id="IPR000477">
    <property type="entry name" value="RT_dom"/>
</dbReference>
<reference evidence="3" key="1">
    <citation type="submission" date="2015-11" db="EMBL/GenBank/DDBJ databases">
        <title>De novo transcriptome assembly of four potential Pierce s Disease insect vectors from Arizona vineyards.</title>
        <authorList>
            <person name="Tassone E.E."/>
        </authorList>
    </citation>
    <scope>NUCLEOTIDE SEQUENCE</scope>
</reference>
<evidence type="ECO:0000256" key="1">
    <source>
        <dbReference type="SAM" id="Phobius"/>
    </source>
</evidence>
<gene>
    <name evidence="3" type="ORF">g.35484</name>
    <name evidence="4" type="ORF">g.35485</name>
</gene>
<keyword evidence="1" id="KW-0812">Transmembrane</keyword>
<dbReference type="AlphaFoldDB" id="A0A1B6KRB6"/>
<dbReference type="PROSITE" id="PS50878">
    <property type="entry name" value="RT_POL"/>
    <property type="match status" value="1"/>
</dbReference>
<evidence type="ECO:0000313" key="3">
    <source>
        <dbReference type="EMBL" id="JAT13978.1"/>
    </source>
</evidence>
<dbReference type="PANTHER" id="PTHR21301:SF10">
    <property type="entry name" value="REVERSE TRANSCRIPTASE DOMAIN-CONTAINING PROTEIN"/>
    <property type="match status" value="1"/>
</dbReference>
<sequence length="497" mass="57736">MIRVSYNFPWIYYTYTYTHILYLYISKRFNQEIKKFLSIEGPKENINEETLSLLTPDTPRTPVFYILPKIHKSTRPPPGRPIVSGYGSPTERLSSYVDEILQPIVKNLKSHIKNTDHFIERLKEVQQPLPDDVILVTIDAQSLYTNIPHNLGEEAVNSFLSIRPKPASPSTKFVMSLINMILTMNNFRFKNQNYLQINGTAMGTRMAPAYANLFMGKLEEDFLNSQPYKPLMWLRFIDDIFMIWNNSTELLKNFLENLNKFSILKFTWNFSKNILTFLDVDVFVQSGYLKTKIHIKETNTMDYLHFNSCHPVHVKKSIPKGLSVRAKKLCSNNVDFHNYVDKLGNAFVRRNYPPKFVHNQIKHKKLHVDQSKSVQNDVQFVTKYFPGLYKTNNVLKTAYKILESSPITKNLFLKPPRIVFSRNTNLKNLLVRPKLPQIKQQNSKKNISGCRPCNDKRCATCKIIKPSNLFNSSTTNKTYPIIGNINCKTKNVVYQLT</sequence>
<accession>A0A1B6KRB6</accession>
<dbReference type="Pfam" id="PF00078">
    <property type="entry name" value="RVT_1"/>
    <property type="match status" value="1"/>
</dbReference>
<evidence type="ECO:0000259" key="2">
    <source>
        <dbReference type="PROSITE" id="PS50878"/>
    </source>
</evidence>
<organism evidence="3">
    <name type="scientific">Graphocephala atropunctata</name>
    <dbReference type="NCBI Taxonomy" id="36148"/>
    <lineage>
        <taxon>Eukaryota</taxon>
        <taxon>Metazoa</taxon>
        <taxon>Ecdysozoa</taxon>
        <taxon>Arthropoda</taxon>
        <taxon>Hexapoda</taxon>
        <taxon>Insecta</taxon>
        <taxon>Pterygota</taxon>
        <taxon>Neoptera</taxon>
        <taxon>Paraneoptera</taxon>
        <taxon>Hemiptera</taxon>
        <taxon>Auchenorrhyncha</taxon>
        <taxon>Membracoidea</taxon>
        <taxon>Cicadellidae</taxon>
        <taxon>Cicadellinae</taxon>
        <taxon>Cicadellini</taxon>
        <taxon>Graphocephala</taxon>
    </lineage>
</organism>